<dbReference type="GO" id="GO:0003723">
    <property type="term" value="F:RNA binding"/>
    <property type="evidence" value="ECO:0007669"/>
    <property type="project" value="UniProtKB-UniRule"/>
</dbReference>
<dbReference type="CDD" id="cd00590">
    <property type="entry name" value="RRM_SF"/>
    <property type="match status" value="1"/>
</dbReference>
<name>A0AAP0GVQ8_9ASTR</name>
<dbReference type="Pfam" id="PF00076">
    <property type="entry name" value="RRM_1"/>
    <property type="match status" value="1"/>
</dbReference>
<sequence>MGEGGFNGKKDGARWVNTDAWSTTIFVTNFPVTISRQGLWETCSLAGQVVDLFIPNRLSAKGKRFAFVRFAKSSDLRSLINKVRSLWVGSYRLFADETRFKRGEGYGIRNSVAGKEPMSSSSVKDIPIRVNRDVKSVSYAQITRGGDRVVRAVNNVKVDGEIFDDALVLKDDLEFSLLVKVREFSLISKVYVFAANEGFADVVFRYLGGMCIEKIRQSVNIKVKDKVYKVNVTELHAWSPSFESINNGDSSSDSEDSVQALDDQEGDMKDLKQNEKETTSDPVKDISNSDPFNIMETIRAIDKERTVHESGSKSLSKPPGFSKVMGKWLIVLGMMWRLMLILINSSVSKKN</sequence>
<dbReference type="InterPro" id="IPR012677">
    <property type="entry name" value="Nucleotide-bd_a/b_plait_sf"/>
</dbReference>
<evidence type="ECO:0000256" key="3">
    <source>
        <dbReference type="SAM" id="Phobius"/>
    </source>
</evidence>
<reference evidence="5 6" key="1">
    <citation type="submission" date="2024-04" db="EMBL/GenBank/DDBJ databases">
        <title>The reference genome of an endangered Asteraceae, Deinandra increscens subsp. villosa, native to the Central Coast of California.</title>
        <authorList>
            <person name="Guilliams M."/>
            <person name="Hasenstab-Lehman K."/>
            <person name="Meyer R."/>
            <person name="Mcevoy S."/>
        </authorList>
    </citation>
    <scope>NUCLEOTIDE SEQUENCE [LARGE SCALE GENOMIC DNA]</scope>
    <source>
        <tissue evidence="5">Leaf</tissue>
    </source>
</reference>
<dbReference type="AlphaFoldDB" id="A0AAP0GVQ8"/>
<dbReference type="SUPFAM" id="SSF54928">
    <property type="entry name" value="RNA-binding domain, RBD"/>
    <property type="match status" value="1"/>
</dbReference>
<evidence type="ECO:0000313" key="6">
    <source>
        <dbReference type="Proteomes" id="UP001408789"/>
    </source>
</evidence>
<dbReference type="Proteomes" id="UP001408789">
    <property type="component" value="Unassembled WGS sequence"/>
</dbReference>
<protein>
    <recommendedName>
        <fullName evidence="4">RRM domain-containing protein</fullName>
    </recommendedName>
</protein>
<dbReference type="PROSITE" id="PS50102">
    <property type="entry name" value="RRM"/>
    <property type="match status" value="1"/>
</dbReference>
<evidence type="ECO:0000313" key="5">
    <source>
        <dbReference type="EMBL" id="KAK9060630.1"/>
    </source>
</evidence>
<evidence type="ECO:0000256" key="2">
    <source>
        <dbReference type="SAM" id="MobiDB-lite"/>
    </source>
</evidence>
<feature type="region of interest" description="Disordered" evidence="2">
    <location>
        <begin position="246"/>
        <end position="290"/>
    </location>
</feature>
<keyword evidence="3" id="KW-0472">Membrane</keyword>
<feature type="compositionally biased region" description="Basic and acidic residues" evidence="2">
    <location>
        <begin position="266"/>
        <end position="284"/>
    </location>
</feature>
<dbReference type="SMART" id="SM00360">
    <property type="entry name" value="RRM"/>
    <property type="match status" value="1"/>
</dbReference>
<dbReference type="InterPro" id="IPR035979">
    <property type="entry name" value="RBD_domain_sf"/>
</dbReference>
<keyword evidence="6" id="KW-1185">Reference proteome</keyword>
<keyword evidence="3" id="KW-1133">Transmembrane helix</keyword>
<keyword evidence="1" id="KW-0694">RNA-binding</keyword>
<evidence type="ECO:0000259" key="4">
    <source>
        <dbReference type="PROSITE" id="PS50102"/>
    </source>
</evidence>
<dbReference type="EMBL" id="JBCNJP010000020">
    <property type="protein sequence ID" value="KAK9060630.1"/>
    <property type="molecule type" value="Genomic_DNA"/>
</dbReference>
<dbReference type="InterPro" id="IPR000504">
    <property type="entry name" value="RRM_dom"/>
</dbReference>
<organism evidence="5 6">
    <name type="scientific">Deinandra increscens subsp. villosa</name>
    <dbReference type="NCBI Taxonomy" id="3103831"/>
    <lineage>
        <taxon>Eukaryota</taxon>
        <taxon>Viridiplantae</taxon>
        <taxon>Streptophyta</taxon>
        <taxon>Embryophyta</taxon>
        <taxon>Tracheophyta</taxon>
        <taxon>Spermatophyta</taxon>
        <taxon>Magnoliopsida</taxon>
        <taxon>eudicotyledons</taxon>
        <taxon>Gunneridae</taxon>
        <taxon>Pentapetalae</taxon>
        <taxon>asterids</taxon>
        <taxon>campanulids</taxon>
        <taxon>Asterales</taxon>
        <taxon>Asteraceae</taxon>
        <taxon>Asteroideae</taxon>
        <taxon>Heliantheae alliance</taxon>
        <taxon>Madieae</taxon>
        <taxon>Madiinae</taxon>
        <taxon>Deinandra</taxon>
    </lineage>
</organism>
<gene>
    <name evidence="5" type="ORF">SSX86_021336</name>
</gene>
<feature type="transmembrane region" description="Helical" evidence="3">
    <location>
        <begin position="325"/>
        <end position="343"/>
    </location>
</feature>
<dbReference type="Gene3D" id="3.30.70.330">
    <property type="match status" value="1"/>
</dbReference>
<keyword evidence="3" id="KW-0812">Transmembrane</keyword>
<accession>A0AAP0GVQ8</accession>
<proteinExistence type="predicted"/>
<evidence type="ECO:0000256" key="1">
    <source>
        <dbReference type="PROSITE-ProRule" id="PRU00176"/>
    </source>
</evidence>
<comment type="caution">
    <text evidence="5">The sequence shown here is derived from an EMBL/GenBank/DDBJ whole genome shotgun (WGS) entry which is preliminary data.</text>
</comment>
<feature type="domain" description="RRM" evidence="4">
    <location>
        <begin position="23"/>
        <end position="100"/>
    </location>
</feature>